<dbReference type="EMBL" id="JAPQKH010000004">
    <property type="protein sequence ID" value="KAJ5100634.1"/>
    <property type="molecule type" value="Genomic_DNA"/>
</dbReference>
<organism evidence="1 2">
    <name type="scientific">Penicillium angulare</name>
    <dbReference type="NCBI Taxonomy" id="116970"/>
    <lineage>
        <taxon>Eukaryota</taxon>
        <taxon>Fungi</taxon>
        <taxon>Dikarya</taxon>
        <taxon>Ascomycota</taxon>
        <taxon>Pezizomycotina</taxon>
        <taxon>Eurotiomycetes</taxon>
        <taxon>Eurotiomycetidae</taxon>
        <taxon>Eurotiales</taxon>
        <taxon>Aspergillaceae</taxon>
        <taxon>Penicillium</taxon>
    </lineage>
</organism>
<evidence type="ECO:0000313" key="1">
    <source>
        <dbReference type="EMBL" id="KAJ5100634.1"/>
    </source>
</evidence>
<comment type="caution">
    <text evidence="1">The sequence shown here is derived from an EMBL/GenBank/DDBJ whole genome shotgun (WGS) entry which is preliminary data.</text>
</comment>
<reference evidence="1" key="2">
    <citation type="journal article" date="2023" name="IMA Fungus">
        <title>Comparative genomic study of the Penicillium genus elucidates a diverse pangenome and 15 lateral gene transfer events.</title>
        <authorList>
            <person name="Petersen C."/>
            <person name="Sorensen T."/>
            <person name="Nielsen M.R."/>
            <person name="Sondergaard T.E."/>
            <person name="Sorensen J.L."/>
            <person name="Fitzpatrick D.A."/>
            <person name="Frisvad J.C."/>
            <person name="Nielsen K.L."/>
        </authorList>
    </citation>
    <scope>NUCLEOTIDE SEQUENCE</scope>
    <source>
        <strain evidence="1">IBT 30069</strain>
    </source>
</reference>
<dbReference type="AlphaFoldDB" id="A0A9W9KBX3"/>
<proteinExistence type="predicted"/>
<evidence type="ECO:0000313" key="2">
    <source>
        <dbReference type="Proteomes" id="UP001149165"/>
    </source>
</evidence>
<reference evidence="1" key="1">
    <citation type="submission" date="2022-11" db="EMBL/GenBank/DDBJ databases">
        <authorList>
            <person name="Petersen C."/>
        </authorList>
    </citation>
    <scope>NUCLEOTIDE SEQUENCE</scope>
    <source>
        <strain evidence="1">IBT 30069</strain>
    </source>
</reference>
<accession>A0A9W9KBX3</accession>
<name>A0A9W9KBX3_9EURO</name>
<sequence>MEIKIRLSQLNEPRHRHHRHVSNPIAGSLRHSSPLFPALSAVSAYTYPLPPSQRPLSQQLATSGVFRGSDRTFLCPAIWRRPSSPVYPSNPIRFKPAISTLRLRPPGSRGPATPREHTCRAIPFPAAYGSSEMPAAYEAHQPPAGEATVNCFYRMCCRV</sequence>
<dbReference type="Proteomes" id="UP001149165">
    <property type="component" value="Unassembled WGS sequence"/>
</dbReference>
<protein>
    <submittedName>
        <fullName evidence="1">Uncharacterized protein</fullName>
    </submittedName>
</protein>
<gene>
    <name evidence="1" type="ORF">N7456_006686</name>
</gene>
<keyword evidence="2" id="KW-1185">Reference proteome</keyword>